<feature type="compositionally biased region" description="Acidic residues" evidence="1">
    <location>
        <begin position="846"/>
        <end position="858"/>
    </location>
</feature>
<dbReference type="STRING" id="426418.B2WK14"/>
<feature type="compositionally biased region" description="Basic and acidic residues" evidence="1">
    <location>
        <begin position="354"/>
        <end position="370"/>
    </location>
</feature>
<dbReference type="OMA" id="RLCHNDG"/>
<reference evidence="3" key="1">
    <citation type="journal article" date="2013" name="G3 (Bethesda)">
        <title>Comparative genomics of a plant-pathogenic fungus, Pyrenophora tritici-repentis, reveals transduplication and the impact of repeat elements on pathogenicity and population divergence.</title>
        <authorList>
            <person name="Manning V.A."/>
            <person name="Pandelova I."/>
            <person name="Dhillon B."/>
            <person name="Wilhelm L.J."/>
            <person name="Goodwin S.B."/>
            <person name="Berlin A.M."/>
            <person name="Figueroa M."/>
            <person name="Freitag M."/>
            <person name="Hane J.K."/>
            <person name="Henrissat B."/>
            <person name="Holman W.H."/>
            <person name="Kodira C.D."/>
            <person name="Martin J."/>
            <person name="Oliver R.P."/>
            <person name="Robbertse B."/>
            <person name="Schackwitz W."/>
            <person name="Schwartz D.C."/>
            <person name="Spatafora J.W."/>
            <person name="Turgeon B.G."/>
            <person name="Yandava C."/>
            <person name="Young S."/>
            <person name="Zhou S."/>
            <person name="Zeng Q."/>
            <person name="Grigoriev I.V."/>
            <person name="Ma L.-J."/>
            <person name="Ciuffetti L.M."/>
        </authorList>
    </citation>
    <scope>NUCLEOTIDE SEQUENCE [LARGE SCALE GENOMIC DNA]</scope>
    <source>
        <strain evidence="3">Pt-1C-BFP</strain>
    </source>
</reference>
<organism evidence="2 3">
    <name type="scientific">Pyrenophora tritici-repentis (strain Pt-1C-BFP)</name>
    <name type="common">Wheat tan spot fungus</name>
    <name type="synonym">Drechslera tritici-repentis</name>
    <dbReference type="NCBI Taxonomy" id="426418"/>
    <lineage>
        <taxon>Eukaryota</taxon>
        <taxon>Fungi</taxon>
        <taxon>Dikarya</taxon>
        <taxon>Ascomycota</taxon>
        <taxon>Pezizomycotina</taxon>
        <taxon>Dothideomycetes</taxon>
        <taxon>Pleosporomycetidae</taxon>
        <taxon>Pleosporales</taxon>
        <taxon>Pleosporineae</taxon>
        <taxon>Pleosporaceae</taxon>
        <taxon>Pyrenophora</taxon>
    </lineage>
</organism>
<dbReference type="AlphaFoldDB" id="B2WK14"/>
<dbReference type="HOGENOM" id="CLU_312823_0_0_1"/>
<feature type="compositionally biased region" description="Polar residues" evidence="1">
    <location>
        <begin position="163"/>
        <end position="183"/>
    </location>
</feature>
<gene>
    <name evidence="2" type="ORF">PTRG_10203</name>
</gene>
<feature type="compositionally biased region" description="Polar residues" evidence="1">
    <location>
        <begin position="675"/>
        <end position="688"/>
    </location>
</feature>
<proteinExistence type="predicted"/>
<dbReference type="Pfam" id="PF10336">
    <property type="entry name" value="DUF2420"/>
    <property type="match status" value="1"/>
</dbReference>
<feature type="compositionally biased region" description="Polar residues" evidence="1">
    <location>
        <begin position="202"/>
        <end position="215"/>
    </location>
</feature>
<feature type="compositionally biased region" description="Polar residues" evidence="1">
    <location>
        <begin position="300"/>
        <end position="314"/>
    </location>
</feature>
<feature type="compositionally biased region" description="Polar residues" evidence="1">
    <location>
        <begin position="973"/>
        <end position="986"/>
    </location>
</feature>
<feature type="compositionally biased region" description="Polar residues" evidence="1">
    <location>
        <begin position="379"/>
        <end position="391"/>
    </location>
</feature>
<feature type="compositionally biased region" description="Low complexity" evidence="1">
    <location>
        <begin position="263"/>
        <end position="276"/>
    </location>
</feature>
<feature type="compositionally biased region" description="Polar residues" evidence="1">
    <location>
        <begin position="278"/>
        <end position="289"/>
    </location>
</feature>
<protein>
    <recommendedName>
        <fullName evidence="4">MDN1, AAA ATPase containing von Willebrand factor type A (VWA) domain protein</fullName>
    </recommendedName>
</protein>
<evidence type="ECO:0008006" key="4">
    <source>
        <dbReference type="Google" id="ProtNLM"/>
    </source>
</evidence>
<evidence type="ECO:0000313" key="3">
    <source>
        <dbReference type="Proteomes" id="UP000001471"/>
    </source>
</evidence>
<feature type="region of interest" description="Disordered" evidence="1">
    <location>
        <begin position="902"/>
        <end position="986"/>
    </location>
</feature>
<dbReference type="eggNOG" id="ENOG502SG4F">
    <property type="taxonomic scope" value="Eukaryota"/>
</dbReference>
<feature type="compositionally biased region" description="Acidic residues" evidence="1">
    <location>
        <begin position="716"/>
        <end position="728"/>
    </location>
</feature>
<feature type="region of interest" description="Disordered" evidence="1">
    <location>
        <begin position="42"/>
        <end position="75"/>
    </location>
</feature>
<feature type="compositionally biased region" description="Acidic residues" evidence="1">
    <location>
        <begin position="216"/>
        <end position="229"/>
    </location>
</feature>
<feature type="compositionally biased region" description="Low complexity" evidence="1">
    <location>
        <begin position="331"/>
        <end position="353"/>
    </location>
</feature>
<accession>B2WK14</accession>
<dbReference type="OrthoDB" id="5339076at2759"/>
<feature type="compositionally biased region" description="Polar residues" evidence="1">
    <location>
        <begin position="230"/>
        <end position="239"/>
    </location>
</feature>
<feature type="compositionally biased region" description="Basic and acidic residues" evidence="1">
    <location>
        <begin position="403"/>
        <end position="429"/>
    </location>
</feature>
<dbReference type="Proteomes" id="UP000001471">
    <property type="component" value="Unassembled WGS sequence"/>
</dbReference>
<feature type="compositionally biased region" description="Acidic residues" evidence="1">
    <location>
        <begin position="816"/>
        <end position="839"/>
    </location>
</feature>
<feature type="compositionally biased region" description="Basic and acidic residues" evidence="1">
    <location>
        <begin position="706"/>
        <end position="715"/>
    </location>
</feature>
<feature type="compositionally biased region" description="Acidic residues" evidence="1">
    <location>
        <begin position="599"/>
        <end position="610"/>
    </location>
</feature>
<feature type="compositionally biased region" description="Polar residues" evidence="1">
    <location>
        <begin position="738"/>
        <end position="749"/>
    </location>
</feature>
<feature type="compositionally biased region" description="Acidic residues" evidence="1">
    <location>
        <begin position="42"/>
        <end position="56"/>
    </location>
</feature>
<feature type="compositionally biased region" description="Acidic residues" evidence="1">
    <location>
        <begin position="797"/>
        <end position="807"/>
    </location>
</feature>
<feature type="compositionally biased region" description="Basic and acidic residues" evidence="1">
    <location>
        <begin position="611"/>
        <end position="630"/>
    </location>
</feature>
<feature type="compositionally biased region" description="Acidic residues" evidence="1">
    <location>
        <begin position="317"/>
        <end position="330"/>
    </location>
</feature>
<feature type="compositionally biased region" description="Acidic residues" evidence="1">
    <location>
        <begin position="631"/>
        <end position="651"/>
    </location>
</feature>
<feature type="compositionally biased region" description="Acidic residues" evidence="1">
    <location>
        <begin position="120"/>
        <end position="134"/>
    </location>
</feature>
<dbReference type="EMBL" id="DS231627">
    <property type="protein sequence ID" value="EDU43254.1"/>
    <property type="molecule type" value="Genomic_DNA"/>
</dbReference>
<feature type="region of interest" description="Disordered" evidence="1">
    <location>
        <begin position="110"/>
        <end position="432"/>
    </location>
</feature>
<name>B2WK14_PYRTR</name>
<sequence>MASPVFTVAAGLGLDMSAADAMELQSDDGGIDFIDGDIELDFEPETSLAQDDDVSLDDAASATGEMQDEHTENDDYMVDQEDLIEEDEINPDDDGGVDIDLPAVDDAITEAATQPTTTNGDEDDELLDYTEDEEYHNPANRSPWFKNKQWEHIKDEEADVPVEQQNETTVWQQQEDMIQAQDSTEQHPTEQQDETPAFQPHDWTQAQNDQTQDAIEQQDETAFQEDDWTEAQNDQAQDITEQQEETSAEWQQESTEQQEETSAEWQQESTEQQEQTPAEWQQEWTQAYDEQTEDVAGQQEDVSSEWQQGDWTQGQDEQAEDPDQQQDEIPADLQAMMSQSSNKKSQSPQPHSQNVEDHGSNEQQADQHEHEDEDGYRPQSVNQNEDNQSSGDYDGVSLQGQKEFADGETAHEEPAQSYHHDESAEHNESQDQEPFAMPSVTINYEDNELWLFKQHDFDNSGDWLIEDVSLAKASMSDLMRACRYSIGDDVSNEMEIGFRFDHFLNMELYEDNTACVAVSLERLVNYYHTLYANDGNNEPESFYITLLFRPRFATLLSDIAKFADQGLGYSAFDAAVAAGETHFSAGVAGTSSTEPTEWDKEDEEKGDGEEQEHVQSEVQSDAHHDERDQGEGDDTQETYGDDAAEVYETEEVPTNVASHDEHGSHHEEEHEPEITISTDMPTNPSETAAQPERERSRSAAPTEAELEARRLKDEADLIDYSDEEDEEPAPVKGVEQAPATQLTPSSTTVRGDESGNAHGQESAAESPRLNEQTSQDQDKIDFDTADEPPAETQQSEPEGENVDELSYEDFVKAFEADDSDPEFDVEEAGNDGADVEYDGDANQADADYDQYQDPDQEAEQGLMNGDGSVLEFDYSGNTTVDNNDFTNTDDFLDLDNGAEWAAYDESGQGNAELATIGQDDAGTVDEEDGVAGKTESASAAEPQTASSVDANEVSPQGQKRTIDEAGHGADAATNATGGPTCFTSSALGCEDATTIQPALPDDEVVEDHVYHR</sequence>
<feature type="compositionally biased region" description="Polar residues" evidence="1">
    <location>
        <begin position="935"/>
        <end position="959"/>
    </location>
</feature>
<evidence type="ECO:0000313" key="2">
    <source>
        <dbReference type="EMBL" id="EDU43254.1"/>
    </source>
</evidence>
<dbReference type="InParanoid" id="B2WK14"/>
<dbReference type="InterPro" id="IPR018822">
    <property type="entry name" value="UPF0646"/>
</dbReference>
<evidence type="ECO:0000256" key="1">
    <source>
        <dbReference type="SAM" id="MobiDB-lite"/>
    </source>
</evidence>
<feature type="compositionally biased region" description="Basic and acidic residues" evidence="1">
    <location>
        <begin position="658"/>
        <end position="673"/>
    </location>
</feature>
<feature type="region of interest" description="Disordered" evidence="1">
    <location>
        <begin position="586"/>
        <end position="875"/>
    </location>
</feature>